<evidence type="ECO:0000313" key="1">
    <source>
        <dbReference type="EMBL" id="KAK0534997.1"/>
    </source>
</evidence>
<name>A0AAN6GD48_9BASI</name>
<dbReference type="EMBL" id="JAPDMQ010000105">
    <property type="protein sequence ID" value="KAK0534997.1"/>
    <property type="molecule type" value="Genomic_DNA"/>
</dbReference>
<organism evidence="1 2">
    <name type="scientific">Tilletia horrida</name>
    <dbReference type="NCBI Taxonomy" id="155126"/>
    <lineage>
        <taxon>Eukaryota</taxon>
        <taxon>Fungi</taxon>
        <taxon>Dikarya</taxon>
        <taxon>Basidiomycota</taxon>
        <taxon>Ustilaginomycotina</taxon>
        <taxon>Exobasidiomycetes</taxon>
        <taxon>Tilletiales</taxon>
        <taxon>Tilletiaceae</taxon>
        <taxon>Tilletia</taxon>
    </lineage>
</organism>
<keyword evidence="2" id="KW-1185">Reference proteome</keyword>
<gene>
    <name evidence="1" type="ORF">OC842_002474</name>
</gene>
<proteinExistence type="predicted"/>
<reference evidence="1" key="1">
    <citation type="journal article" date="2023" name="PhytoFront">
        <title>Draft Genome Resources of Seven Strains of Tilletia horrida, Causal Agent of Kernel Smut of Rice.</title>
        <authorList>
            <person name="Khanal S."/>
            <person name="Antony Babu S."/>
            <person name="Zhou X.G."/>
        </authorList>
    </citation>
    <scope>NUCLEOTIDE SEQUENCE</scope>
    <source>
        <strain evidence="1">TX3</strain>
    </source>
</reference>
<protein>
    <submittedName>
        <fullName evidence="1">Uncharacterized protein</fullName>
    </submittedName>
</protein>
<comment type="caution">
    <text evidence="1">The sequence shown here is derived from an EMBL/GenBank/DDBJ whole genome shotgun (WGS) entry which is preliminary data.</text>
</comment>
<sequence length="84" mass="9120">MSTSDEDEEDNYDSDPFAFVVEVERRSWIRVAMALRPALDGLALAEQNRASAGRGANDNATTTDNGVTVEQLLVLVHADPVFAP</sequence>
<accession>A0AAN6GD48</accession>
<dbReference type="Proteomes" id="UP001176521">
    <property type="component" value="Unassembled WGS sequence"/>
</dbReference>
<dbReference type="AlphaFoldDB" id="A0AAN6GD48"/>
<evidence type="ECO:0000313" key="2">
    <source>
        <dbReference type="Proteomes" id="UP001176521"/>
    </source>
</evidence>